<evidence type="ECO:0000313" key="3">
    <source>
        <dbReference type="Proteomes" id="UP001145353"/>
    </source>
</evidence>
<feature type="transmembrane region" description="Helical" evidence="1">
    <location>
        <begin position="52"/>
        <end position="73"/>
    </location>
</feature>
<dbReference type="Proteomes" id="UP001145353">
    <property type="component" value="Unassembled WGS sequence"/>
</dbReference>
<dbReference type="RefSeq" id="WP_247640325.1">
    <property type="nucleotide sequence ID" value="NZ_JAHXCZ010000004.1"/>
</dbReference>
<proteinExistence type="predicted"/>
<dbReference type="EMBL" id="JAHXDE010000004">
    <property type="protein sequence ID" value="MCT8506006.1"/>
    <property type="molecule type" value="Genomic_DNA"/>
</dbReference>
<feature type="transmembrane region" description="Helical" evidence="1">
    <location>
        <begin position="29"/>
        <end position="45"/>
    </location>
</feature>
<reference evidence="2" key="2">
    <citation type="journal article" date="2022" name="Syst. Appl. Microbiol.">
        <title>Chromohalobacter moromii sp. nov., a moderately halophilic bacterium isolated from lupine-based moromi fermentation.</title>
        <authorList>
            <person name="Lulf R.H."/>
            <person name="Hilgarth M."/>
            <person name="Ehrmann M.A."/>
        </authorList>
    </citation>
    <scope>NUCLEOTIDE SEQUENCE</scope>
    <source>
        <strain evidence="2">TMW 2.2304</strain>
    </source>
</reference>
<accession>A0A9X3AY35</accession>
<keyword evidence="1" id="KW-0472">Membrane</keyword>
<reference evidence="2" key="1">
    <citation type="submission" date="2021-07" db="EMBL/GenBank/DDBJ databases">
        <authorList>
            <person name="Luelf R.H."/>
        </authorList>
    </citation>
    <scope>NUCLEOTIDE SEQUENCE</scope>
    <source>
        <strain evidence="2">TMW 2.2304</strain>
    </source>
</reference>
<dbReference type="AlphaFoldDB" id="A0A9X3AY35"/>
<gene>
    <name evidence="2" type="ORF">KZO87_11540</name>
</gene>
<comment type="caution">
    <text evidence="2">The sequence shown here is derived from an EMBL/GenBank/DDBJ whole genome shotgun (WGS) entry which is preliminary data.</text>
</comment>
<keyword evidence="1" id="KW-1133">Transmembrane helix</keyword>
<evidence type="ECO:0000256" key="1">
    <source>
        <dbReference type="SAM" id="Phobius"/>
    </source>
</evidence>
<evidence type="ECO:0000313" key="2">
    <source>
        <dbReference type="EMBL" id="MCT8506006.1"/>
    </source>
</evidence>
<sequence>MRHRLFITLLLAFLLPGLGHVFLRRWGWAALWLTGFIALMALMMIPIRWLGFIWLLLLLVLWTASMVHAATLARAKAKAKAPTGHQHGAS</sequence>
<name>A0A9X3AY35_9GAMM</name>
<organism evidence="2 3">
    <name type="scientific">Chromohalobacter moromii</name>
    <dbReference type="NCBI Taxonomy" id="2860329"/>
    <lineage>
        <taxon>Bacteria</taxon>
        <taxon>Pseudomonadati</taxon>
        <taxon>Pseudomonadota</taxon>
        <taxon>Gammaproteobacteria</taxon>
        <taxon>Oceanospirillales</taxon>
        <taxon>Halomonadaceae</taxon>
        <taxon>Chromohalobacter</taxon>
    </lineage>
</organism>
<protein>
    <submittedName>
        <fullName evidence="2">Uncharacterized protein</fullName>
    </submittedName>
</protein>
<keyword evidence="1" id="KW-0812">Transmembrane</keyword>
<keyword evidence="3" id="KW-1185">Reference proteome</keyword>